<feature type="signal peptide" evidence="9">
    <location>
        <begin position="1"/>
        <end position="20"/>
    </location>
</feature>
<feature type="domain" description="Putative peptidase" evidence="10">
    <location>
        <begin position="71"/>
        <end position="256"/>
    </location>
</feature>
<feature type="chain" id="PRO_5040243130" evidence="9">
    <location>
        <begin position="21"/>
        <end position="416"/>
    </location>
</feature>
<evidence type="ECO:0000256" key="7">
    <source>
        <dbReference type="ARBA" id="ARBA00023049"/>
    </source>
</evidence>
<comment type="cofactor">
    <cofactor evidence="1">
        <name>Zn(2+)</name>
        <dbReference type="ChEBI" id="CHEBI:29105"/>
    </cofactor>
</comment>
<dbReference type="Gene3D" id="3.40.390.10">
    <property type="entry name" value="Collagenase (Catalytic Domain)"/>
    <property type="match status" value="1"/>
</dbReference>
<evidence type="ECO:0000256" key="2">
    <source>
        <dbReference type="ARBA" id="ARBA00010279"/>
    </source>
</evidence>
<evidence type="ECO:0000313" key="11">
    <source>
        <dbReference type="EMBL" id="KAF2155497.1"/>
    </source>
</evidence>
<protein>
    <submittedName>
        <fullName evidence="11">Zincin</fullName>
    </submittedName>
</protein>
<feature type="compositionally biased region" description="Polar residues" evidence="8">
    <location>
        <begin position="398"/>
        <end position="416"/>
    </location>
</feature>
<evidence type="ECO:0000256" key="8">
    <source>
        <dbReference type="SAM" id="MobiDB-lite"/>
    </source>
</evidence>
<dbReference type="PANTHER" id="PTHR37016">
    <property type="match status" value="1"/>
</dbReference>
<keyword evidence="5" id="KW-0378">Hydrolase</keyword>
<dbReference type="InterPro" id="IPR024079">
    <property type="entry name" value="MetalloPept_cat_dom_sf"/>
</dbReference>
<evidence type="ECO:0000313" key="12">
    <source>
        <dbReference type="Proteomes" id="UP000799439"/>
    </source>
</evidence>
<feature type="compositionally biased region" description="Low complexity" evidence="8">
    <location>
        <begin position="272"/>
        <end position="287"/>
    </location>
</feature>
<keyword evidence="7" id="KW-0482">Metalloprotease</keyword>
<reference evidence="11" key="1">
    <citation type="journal article" date="2020" name="Stud. Mycol.">
        <title>101 Dothideomycetes genomes: a test case for predicting lifestyles and emergence of pathogens.</title>
        <authorList>
            <person name="Haridas S."/>
            <person name="Albert R."/>
            <person name="Binder M."/>
            <person name="Bloem J."/>
            <person name="Labutti K."/>
            <person name="Salamov A."/>
            <person name="Andreopoulos B."/>
            <person name="Baker S."/>
            <person name="Barry K."/>
            <person name="Bills G."/>
            <person name="Bluhm B."/>
            <person name="Cannon C."/>
            <person name="Castanera R."/>
            <person name="Culley D."/>
            <person name="Daum C."/>
            <person name="Ezra D."/>
            <person name="Gonzalez J."/>
            <person name="Henrissat B."/>
            <person name="Kuo A."/>
            <person name="Liang C."/>
            <person name="Lipzen A."/>
            <person name="Lutzoni F."/>
            <person name="Magnuson J."/>
            <person name="Mondo S."/>
            <person name="Nolan M."/>
            <person name="Ohm R."/>
            <person name="Pangilinan J."/>
            <person name="Park H.-J."/>
            <person name="Ramirez L."/>
            <person name="Alfaro M."/>
            <person name="Sun H."/>
            <person name="Tritt A."/>
            <person name="Yoshinaga Y."/>
            <person name="Zwiers L.-H."/>
            <person name="Turgeon B."/>
            <person name="Goodwin S."/>
            <person name="Spatafora J."/>
            <person name="Crous P."/>
            <person name="Grigoriev I."/>
        </authorList>
    </citation>
    <scope>NUCLEOTIDE SEQUENCE</scope>
    <source>
        <strain evidence="11">CBS 260.36</strain>
    </source>
</reference>
<feature type="compositionally biased region" description="Basic residues" evidence="8">
    <location>
        <begin position="387"/>
        <end position="397"/>
    </location>
</feature>
<evidence type="ECO:0000256" key="5">
    <source>
        <dbReference type="ARBA" id="ARBA00022801"/>
    </source>
</evidence>
<dbReference type="InterPro" id="IPR029482">
    <property type="entry name" value="HRXXH"/>
</dbReference>
<keyword evidence="6" id="KW-0862">Zinc</keyword>
<sequence length="416" mass="45315">MKFTTAFFVLFPLLTITGSATPIAGSQPACKSCKEASKGLFARSPDCDKAESNHSKRAFPTFCVDQKDPKKIQRAKEAFLDAVKLAKRVLENPRLDSTYKRYFSNGGEPQETLGVFRNIVGHKYDPSGSNMFGQLKLHLSDFDGECDRSTYAYLTHAEPGRPETITICPLAWKQPDHKNLGCSKVGDKTSSKMDSLAGTLLHELFHSEFVGNPTLGQRITDHAYGHRDVRHLGQNDPGKARVNSDSYTWYALETYWSNRCKRDFSSGKKDPSPSGSEGSKGKPSVPSDPHVQTMSSGDKHAQPHGGGAANIPTYVPSGEHAQNLVPSGSGGRPPPPGPYTVKNFTPSGSGGRPPPGPYTIKNFTPLGSGGRPPPPGPYTIKDFTPNRSHKVHRRRATKNQSRATRSTTENYGVEST</sequence>
<accession>A0A9P4J4X6</accession>
<feature type="compositionally biased region" description="Basic and acidic residues" evidence="8">
    <location>
        <begin position="261"/>
        <end position="271"/>
    </location>
</feature>
<proteinExistence type="inferred from homology"/>
<dbReference type="InterPro" id="IPR050414">
    <property type="entry name" value="Fungal_M35_metalloproteases"/>
</dbReference>
<dbReference type="EMBL" id="ML996082">
    <property type="protein sequence ID" value="KAF2155497.1"/>
    <property type="molecule type" value="Genomic_DNA"/>
</dbReference>
<dbReference type="Pfam" id="PF13933">
    <property type="entry name" value="HRXXH"/>
    <property type="match status" value="1"/>
</dbReference>
<keyword evidence="3" id="KW-0645">Protease</keyword>
<keyword evidence="12" id="KW-1185">Reference proteome</keyword>
<evidence type="ECO:0000256" key="4">
    <source>
        <dbReference type="ARBA" id="ARBA00022723"/>
    </source>
</evidence>
<evidence type="ECO:0000256" key="9">
    <source>
        <dbReference type="SAM" id="SignalP"/>
    </source>
</evidence>
<comment type="caution">
    <text evidence="11">The sequence shown here is derived from an EMBL/GenBank/DDBJ whole genome shotgun (WGS) entry which is preliminary data.</text>
</comment>
<evidence type="ECO:0000256" key="6">
    <source>
        <dbReference type="ARBA" id="ARBA00022833"/>
    </source>
</evidence>
<dbReference type="Proteomes" id="UP000799439">
    <property type="component" value="Unassembled WGS sequence"/>
</dbReference>
<dbReference type="OrthoDB" id="5357726at2759"/>
<dbReference type="AlphaFoldDB" id="A0A9P4J4X6"/>
<dbReference type="SUPFAM" id="SSF55486">
    <property type="entry name" value="Metalloproteases ('zincins'), catalytic domain"/>
    <property type="match status" value="1"/>
</dbReference>
<evidence type="ECO:0000259" key="10">
    <source>
        <dbReference type="Pfam" id="PF13933"/>
    </source>
</evidence>
<name>A0A9P4J4X6_9PEZI</name>
<dbReference type="GO" id="GO:0006508">
    <property type="term" value="P:proteolysis"/>
    <property type="evidence" value="ECO:0007669"/>
    <property type="project" value="UniProtKB-KW"/>
</dbReference>
<keyword evidence="4" id="KW-0479">Metal-binding</keyword>
<evidence type="ECO:0000256" key="1">
    <source>
        <dbReference type="ARBA" id="ARBA00001947"/>
    </source>
</evidence>
<dbReference type="GO" id="GO:0008237">
    <property type="term" value="F:metallopeptidase activity"/>
    <property type="evidence" value="ECO:0007669"/>
    <property type="project" value="UniProtKB-KW"/>
</dbReference>
<feature type="region of interest" description="Disordered" evidence="8">
    <location>
        <begin position="261"/>
        <end position="416"/>
    </location>
</feature>
<dbReference type="PANTHER" id="PTHR37016:SF3">
    <property type="entry name" value="NEUTRAL PROTEASE 2-RELATED"/>
    <property type="match status" value="1"/>
</dbReference>
<gene>
    <name evidence="11" type="ORF">K461DRAFT_265054</name>
</gene>
<keyword evidence="9" id="KW-0732">Signal</keyword>
<comment type="similarity">
    <text evidence="2">Belongs to the peptidase M35 family.</text>
</comment>
<evidence type="ECO:0000256" key="3">
    <source>
        <dbReference type="ARBA" id="ARBA00022670"/>
    </source>
</evidence>
<dbReference type="GO" id="GO:0046872">
    <property type="term" value="F:metal ion binding"/>
    <property type="evidence" value="ECO:0007669"/>
    <property type="project" value="UniProtKB-KW"/>
</dbReference>
<organism evidence="11 12">
    <name type="scientific">Myriangium duriaei CBS 260.36</name>
    <dbReference type="NCBI Taxonomy" id="1168546"/>
    <lineage>
        <taxon>Eukaryota</taxon>
        <taxon>Fungi</taxon>
        <taxon>Dikarya</taxon>
        <taxon>Ascomycota</taxon>
        <taxon>Pezizomycotina</taxon>
        <taxon>Dothideomycetes</taxon>
        <taxon>Dothideomycetidae</taxon>
        <taxon>Myriangiales</taxon>
        <taxon>Myriangiaceae</taxon>
        <taxon>Myriangium</taxon>
    </lineage>
</organism>